<feature type="compositionally biased region" description="Basic and acidic residues" evidence="2">
    <location>
        <begin position="882"/>
        <end position="893"/>
    </location>
</feature>
<dbReference type="OrthoDB" id="289721at2759"/>
<reference evidence="5 6" key="1">
    <citation type="submission" date="2025-04" db="UniProtKB">
        <authorList>
            <consortium name="RefSeq"/>
        </authorList>
    </citation>
    <scope>IDENTIFICATION</scope>
    <source>
        <tissue evidence="5 6">Gonads</tissue>
    </source>
</reference>
<dbReference type="Proteomes" id="UP000085678">
    <property type="component" value="Unplaced"/>
</dbReference>
<evidence type="ECO:0000256" key="2">
    <source>
        <dbReference type="SAM" id="MobiDB-lite"/>
    </source>
</evidence>
<feature type="compositionally biased region" description="Low complexity" evidence="2">
    <location>
        <begin position="755"/>
        <end position="781"/>
    </location>
</feature>
<sequence length="1143" mass="127279">MMAHISKQGSEKFPEHDGSEIDLSLGHNLHNNQNHVDGFKTLEFHDGSPETLHWGEIRPPALGRSDTSDSEMSHRNDASVFSDSQSPDDHDISFSKRCSFMRQASIVDDLLFEIYDRWHVTHRDSFDSDTFTEASSTSEVLHSGRYGSYQLELEQRHSSKLNKAFLQNKEEAELRRMVHELKHTVAQMNTRLVRQLRKRDHMKAKLQKNCDVVTAVLQAASLKRRVDSRIKFSLQPLPGDDAYQQWLDAMKAVVRLPMGIPKEFRRKVWLSLADNHIKNLSVDWEKTLKVTFNEKSNPDDNKLGLQIVKDLHRTGCSGFSGQDNEQDRAVLKRVLLAYARWNKTVGYCQGFNVIAALILNVMERKEGDTLKVMIYLIDHVLPTSYFANNLRSLSVDMAVFRDLLRMKLPGLSRHLDYLQAAAKDCTGANYEPPLTNVFTMQWFLTLFATCLPKTTVLRVWDSVLLEGSEVLLRTGLGIWAKLAKRIMTVQSADEFYQMMASLTSEMLDTDLIDPDSLIKKIYAMAPFPLPRLTELREKYEFNITPFQAAMNAGRLGAKTRSSAHIFSDDDEIEEEDFENINCFSAFGLFNPQGSPSKGDLGVTPSLTFDISSVGPGAFGANPENASMQVKNTAYTERMTTDLGALQKQYQKLLQRQRQAHIMLQAANARHHERTKSTLVPKIESPVAINHLFLGKNGASSRGKNRHVTTGPRIAPLPITSTEVQQQVQKYPPDRGHRTSTSGNPKDRYLKERSASVRSDVSTTSTHSSASIASTSSLTSALSQDSIETVTSSATVEALQENAESESKSDIDGTEHQDRSEKADSIHQDLQEKEVAAHQEILNERTALNGESSVHNAKDSGSADLIKWEDERDVEQETLTKLVSEEDTKKDKSASDVSVTDLVEVEAKDGTGKTLPTDVKAISSNTEKNNEISDSNQCNTAESLNEENSEAFALHSKNSNTDTDLANGKPTLLSLALKFKRQKEGGGDISHSENQFETQNSDTHCQPGPSGDNQKSVQHGSTQNAVQSPSIKAGGTPDGPVLAQSARQVGSPPQSPMRSPTSPSKVFNPFPNRHALHVNQSRAQNGLKLGLYTAEKLKEIQDTSVSVPTKKLPTFTGIRRSHINSCLHRQYMAGVRQEAKSARR</sequence>
<protein>
    <recommendedName>
        <fullName evidence="1">TBC1 domain family member 30</fullName>
    </recommendedName>
</protein>
<feature type="region of interest" description="Disordered" evidence="2">
    <location>
        <begin position="983"/>
        <end position="1070"/>
    </location>
</feature>
<evidence type="ECO:0000313" key="5">
    <source>
        <dbReference type="RefSeq" id="XP_013384907.1"/>
    </source>
</evidence>
<gene>
    <name evidence="5 6" type="primary">LOC106154903</name>
</gene>
<feature type="compositionally biased region" description="Polar residues" evidence="2">
    <location>
        <begin position="991"/>
        <end position="1003"/>
    </location>
</feature>
<keyword evidence="4" id="KW-1185">Reference proteome</keyword>
<dbReference type="PROSITE" id="PS50086">
    <property type="entry name" value="TBC_RABGAP"/>
    <property type="match status" value="1"/>
</dbReference>
<feature type="region of interest" description="Disordered" evidence="2">
    <location>
        <begin position="908"/>
        <end position="948"/>
    </location>
</feature>
<dbReference type="RefSeq" id="XP_013384907.1">
    <property type="nucleotide sequence ID" value="XM_013529453.1"/>
</dbReference>
<dbReference type="Gene3D" id="1.10.472.80">
    <property type="entry name" value="Ypt/Rab-GAP domain of gyp1p, domain 3"/>
    <property type="match status" value="1"/>
</dbReference>
<feature type="compositionally biased region" description="Polar residues" evidence="2">
    <location>
        <begin position="1010"/>
        <end position="1029"/>
    </location>
</feature>
<feature type="region of interest" description="Disordered" evidence="2">
    <location>
        <begin position="1"/>
        <end position="26"/>
    </location>
</feature>
<dbReference type="RefSeq" id="XP_013384909.1">
    <property type="nucleotide sequence ID" value="XM_013529455.1"/>
</dbReference>
<feature type="region of interest" description="Disordered" evidence="2">
    <location>
        <begin position="845"/>
        <end position="868"/>
    </location>
</feature>
<dbReference type="FunFam" id="1.10.8.270:FF:000009">
    <property type="entry name" value="TBC1 domain family member 30"/>
    <property type="match status" value="1"/>
</dbReference>
<dbReference type="PANTHER" id="PTHR13399">
    <property type="entry name" value="TRANSLOCON-ASSOCIATED PROTEIN TRAP , GAMMA SUBUNIT"/>
    <property type="match status" value="1"/>
</dbReference>
<evidence type="ECO:0000256" key="1">
    <source>
        <dbReference type="ARBA" id="ARBA00067508"/>
    </source>
</evidence>
<evidence type="ECO:0000313" key="6">
    <source>
        <dbReference type="RefSeq" id="XP_013384909.1"/>
    </source>
</evidence>
<organism evidence="4 5">
    <name type="scientific">Lingula anatina</name>
    <name type="common">Brachiopod</name>
    <name type="synonym">Lingula unguis</name>
    <dbReference type="NCBI Taxonomy" id="7574"/>
    <lineage>
        <taxon>Eukaryota</taxon>
        <taxon>Metazoa</taxon>
        <taxon>Spiralia</taxon>
        <taxon>Lophotrochozoa</taxon>
        <taxon>Brachiopoda</taxon>
        <taxon>Linguliformea</taxon>
        <taxon>Lingulata</taxon>
        <taxon>Lingulida</taxon>
        <taxon>Linguloidea</taxon>
        <taxon>Lingulidae</taxon>
        <taxon>Lingula</taxon>
    </lineage>
</organism>
<dbReference type="PANTHER" id="PTHR13399:SF4">
    <property type="entry name" value="TBC1 DOMAIN FAMILY MEMBER 30"/>
    <property type="match status" value="1"/>
</dbReference>
<accession>A0A1S3HFS5</accession>
<feature type="region of interest" description="Disordered" evidence="2">
    <location>
        <begin position="50"/>
        <end position="89"/>
    </location>
</feature>
<dbReference type="InterPro" id="IPR000195">
    <property type="entry name" value="Rab-GAP-TBC_dom"/>
</dbReference>
<dbReference type="InterPro" id="IPR032738">
    <property type="entry name" value="Tbc1d30_C"/>
</dbReference>
<feature type="compositionally biased region" description="Polar residues" evidence="2">
    <location>
        <begin position="718"/>
        <end position="728"/>
    </location>
</feature>
<feature type="compositionally biased region" description="Basic and acidic residues" evidence="2">
    <location>
        <begin position="744"/>
        <end position="754"/>
    </location>
</feature>
<dbReference type="SMART" id="SM00164">
    <property type="entry name" value="TBC"/>
    <property type="match status" value="1"/>
</dbReference>
<feature type="compositionally biased region" description="Basic and acidic residues" evidence="2">
    <location>
        <begin position="804"/>
        <end position="827"/>
    </location>
</feature>
<feature type="region of interest" description="Disordered" evidence="2">
    <location>
        <begin position="695"/>
        <end position="781"/>
    </location>
</feature>
<feature type="domain" description="Rab-GAP TBC" evidence="3">
    <location>
        <begin position="259"/>
        <end position="467"/>
    </location>
</feature>
<dbReference type="Pfam" id="PF15733">
    <property type="entry name" value="DUF4682"/>
    <property type="match status" value="1"/>
</dbReference>
<dbReference type="SUPFAM" id="SSF47923">
    <property type="entry name" value="Ypt/Rab-GAP domain of gyp1p"/>
    <property type="match status" value="2"/>
</dbReference>
<name>A0A1S3HFS5_LINAN</name>
<dbReference type="KEGG" id="lak:106154903"/>
<dbReference type="Gene3D" id="1.10.8.270">
    <property type="entry name" value="putative rabgap domain of human tbc1 domain family member 14 like domains"/>
    <property type="match status" value="1"/>
</dbReference>
<dbReference type="Pfam" id="PF00566">
    <property type="entry name" value="RabGAP-TBC"/>
    <property type="match status" value="1"/>
</dbReference>
<evidence type="ECO:0000259" key="3">
    <source>
        <dbReference type="PROSITE" id="PS50086"/>
    </source>
</evidence>
<dbReference type="InterPro" id="IPR035969">
    <property type="entry name" value="Rab-GAP_TBC_sf"/>
</dbReference>
<dbReference type="AlphaFoldDB" id="A0A1S3HFS5"/>
<dbReference type="GeneID" id="106154903"/>
<feature type="region of interest" description="Disordered" evidence="2">
    <location>
        <begin position="877"/>
        <end position="896"/>
    </location>
</feature>
<evidence type="ECO:0000313" key="4">
    <source>
        <dbReference type="Proteomes" id="UP000085678"/>
    </source>
</evidence>
<feature type="region of interest" description="Disordered" evidence="2">
    <location>
        <begin position="798"/>
        <end position="827"/>
    </location>
</feature>
<feature type="compositionally biased region" description="Basic and acidic residues" evidence="2">
    <location>
        <begin position="9"/>
        <end position="19"/>
    </location>
</feature>
<dbReference type="GO" id="GO:0005783">
    <property type="term" value="C:endoplasmic reticulum"/>
    <property type="evidence" value="ECO:0007669"/>
    <property type="project" value="TreeGrafter"/>
</dbReference>
<proteinExistence type="predicted"/>
<dbReference type="FunFam" id="1.10.472.80:FF:000011">
    <property type="entry name" value="TBC1 domain family member 30"/>
    <property type="match status" value="1"/>
</dbReference>
<feature type="compositionally biased region" description="Polar residues" evidence="2">
    <location>
        <begin position="921"/>
        <end position="942"/>
    </location>
</feature>
<feature type="compositionally biased region" description="Polar residues" evidence="2">
    <location>
        <begin position="1044"/>
        <end position="1064"/>
    </location>
</feature>